<feature type="compositionally biased region" description="Acidic residues" evidence="3">
    <location>
        <begin position="495"/>
        <end position="509"/>
    </location>
</feature>
<dbReference type="EMBL" id="OZ004259">
    <property type="protein sequence ID" value="CAK7915699.1"/>
    <property type="molecule type" value="Genomic_DNA"/>
</dbReference>
<evidence type="ECO:0000256" key="3">
    <source>
        <dbReference type="SAM" id="MobiDB-lite"/>
    </source>
</evidence>
<sequence>MGKKSLAEQIAELNKPRSEFDIEDNDLRENVFEHEDNSDNEAVSSDEEMKKEHYVAVNKSKLRQNELDLGSKYTGSVSSRKDLYDDDEEMNQEEDDQDEEDEEDESEDNSEDDAVDLDNSDLDDIDSEDEDSEEQDSDDNTPEEDESLTHKRDKLKELLQQERKHIVSRLSSSASGDALKGYTVLQQHKFFDSVLDARIKLQKSIAASNILPPNAATIKAEQLSTKKSDKYLSRAQDKCFDLLDSIFALRNTLLKKDSITTSTPPKAPKKRTLSAYLEASSQQDDLLNKYRSAVLTKWSAKIQTSSGSNALNAGKFKAINQSSEQQVANNLSDMDRLVKRTKLNRRLITPLGYAHYVKEEKKRRGESDDEDVEIEAEEDADIPKTANENKSSIAEIDEIFDDEDFYRVLLNDLVDKKVQSSNPTSGMAITLASAQRSQKLKKNVDTKASKGRKLRYHIQEPIANFEAPGNGWKWQDDQIDEFFASLLGQKVNMAEDDDEEETHSDEEIAADGIKLFG</sequence>
<dbReference type="PANTHER" id="PTHR15565:SF0">
    <property type="entry name" value="PROTEIN AATF"/>
    <property type="match status" value="1"/>
</dbReference>
<dbReference type="Proteomes" id="UP001497600">
    <property type="component" value="Chromosome G"/>
</dbReference>
<feature type="region of interest" description="Disordered" evidence="3">
    <location>
        <begin position="495"/>
        <end position="517"/>
    </location>
</feature>
<protein>
    <recommendedName>
        <fullName evidence="2">Protein BFR2</fullName>
    </recommendedName>
</protein>
<proteinExistence type="inferred from homology"/>
<dbReference type="InterPro" id="IPR025160">
    <property type="entry name" value="AATF"/>
</dbReference>
<reference evidence="6 7" key="1">
    <citation type="submission" date="2024-01" db="EMBL/GenBank/DDBJ databases">
        <authorList>
            <consortium name="Genoscope - CEA"/>
            <person name="William W."/>
        </authorList>
    </citation>
    <scope>NUCLEOTIDE SEQUENCE [LARGE SCALE GENOMIC DNA]</scope>
    <source>
        <strain evidence="6 7">29B2s-10</strain>
    </source>
</reference>
<feature type="compositionally biased region" description="Acidic residues" evidence="3">
    <location>
        <begin position="84"/>
        <end position="146"/>
    </location>
</feature>
<dbReference type="Pfam" id="PF13339">
    <property type="entry name" value="AATF-Che1"/>
    <property type="match status" value="1"/>
</dbReference>
<evidence type="ECO:0000259" key="5">
    <source>
        <dbReference type="Pfam" id="PF13339"/>
    </source>
</evidence>
<keyword evidence="7" id="KW-1185">Reference proteome</keyword>
<dbReference type="PANTHER" id="PTHR15565">
    <property type="entry name" value="AATF PROTEIN APOPTOSIS ANTAGONIZING TRANSCRIPTION FACTOR"/>
    <property type="match status" value="1"/>
</dbReference>
<dbReference type="Pfam" id="PF08164">
    <property type="entry name" value="TRAUB"/>
    <property type="match status" value="1"/>
</dbReference>
<evidence type="ECO:0000313" key="6">
    <source>
        <dbReference type="EMBL" id="CAK7915699.1"/>
    </source>
</evidence>
<feature type="region of interest" description="Disordered" evidence="3">
    <location>
        <begin position="29"/>
        <end position="152"/>
    </location>
</feature>
<organism evidence="6 7">
    <name type="scientific">[Candida] anglica</name>
    <dbReference type="NCBI Taxonomy" id="148631"/>
    <lineage>
        <taxon>Eukaryota</taxon>
        <taxon>Fungi</taxon>
        <taxon>Dikarya</taxon>
        <taxon>Ascomycota</taxon>
        <taxon>Saccharomycotina</taxon>
        <taxon>Pichiomycetes</taxon>
        <taxon>Debaryomycetaceae</taxon>
        <taxon>Kurtzmaniella</taxon>
    </lineage>
</organism>
<name>A0ABP0EK28_9ASCO</name>
<comment type="similarity">
    <text evidence="1">Belongs to the AATF family.</text>
</comment>
<feature type="domain" description="AATF leucine zipper-containing" evidence="5">
    <location>
        <begin position="177"/>
        <end position="301"/>
    </location>
</feature>
<evidence type="ECO:0000259" key="4">
    <source>
        <dbReference type="Pfam" id="PF08164"/>
    </source>
</evidence>
<feature type="domain" description="Apoptosis-antagonizing transcription factor C-terminal" evidence="4">
    <location>
        <begin position="406"/>
        <end position="487"/>
    </location>
</feature>
<dbReference type="InterPro" id="IPR012617">
    <property type="entry name" value="AATF_C"/>
</dbReference>
<gene>
    <name evidence="6" type="primary">BFR2</name>
    <name evidence="6" type="ORF">CAAN4_G00474</name>
</gene>
<evidence type="ECO:0000256" key="1">
    <source>
        <dbReference type="ARBA" id="ARBA00008966"/>
    </source>
</evidence>
<dbReference type="InterPro" id="IPR039223">
    <property type="entry name" value="AATF/Bfr2"/>
</dbReference>
<accession>A0ABP0EK28</accession>
<evidence type="ECO:0000313" key="7">
    <source>
        <dbReference type="Proteomes" id="UP001497600"/>
    </source>
</evidence>
<evidence type="ECO:0000256" key="2">
    <source>
        <dbReference type="ARBA" id="ARBA00013850"/>
    </source>
</evidence>